<comment type="caution">
    <text evidence="1">The sequence shown here is derived from an EMBL/GenBank/DDBJ whole genome shotgun (WGS) entry which is preliminary data.</text>
</comment>
<keyword evidence="2" id="KW-1185">Reference proteome</keyword>
<name>A0AAP0R6U1_LIQFO</name>
<gene>
    <name evidence="1" type="ORF">L1049_026925</name>
</gene>
<proteinExistence type="predicted"/>
<organism evidence="1 2">
    <name type="scientific">Liquidambar formosana</name>
    <name type="common">Formosan gum</name>
    <dbReference type="NCBI Taxonomy" id="63359"/>
    <lineage>
        <taxon>Eukaryota</taxon>
        <taxon>Viridiplantae</taxon>
        <taxon>Streptophyta</taxon>
        <taxon>Embryophyta</taxon>
        <taxon>Tracheophyta</taxon>
        <taxon>Spermatophyta</taxon>
        <taxon>Magnoliopsida</taxon>
        <taxon>eudicotyledons</taxon>
        <taxon>Gunneridae</taxon>
        <taxon>Pentapetalae</taxon>
        <taxon>Saxifragales</taxon>
        <taxon>Altingiaceae</taxon>
        <taxon>Liquidambar</taxon>
    </lineage>
</organism>
<evidence type="ECO:0000313" key="2">
    <source>
        <dbReference type="Proteomes" id="UP001415857"/>
    </source>
</evidence>
<protein>
    <submittedName>
        <fullName evidence="1">Uncharacterized protein</fullName>
    </submittedName>
</protein>
<sequence>MAATRLLRTSYPLHLVHPSSSSSSSSYFSNSSLLPSRTIRSCQTKTRVTGERRPCGDAERRPSVAVKASVAASESVVTSKPETSTGRVDLPSLPKKVTDAVLKFLRSAVKQRPWKLPGPDVH</sequence>
<dbReference type="Proteomes" id="UP001415857">
    <property type="component" value="Unassembled WGS sequence"/>
</dbReference>
<dbReference type="AlphaFoldDB" id="A0AAP0R6U1"/>
<reference evidence="1 2" key="1">
    <citation type="journal article" date="2024" name="Plant J.">
        <title>Genome sequences and population genomics reveal climatic adaptation and genomic divergence between two closely related sweetgum species.</title>
        <authorList>
            <person name="Xu W.Q."/>
            <person name="Ren C.Q."/>
            <person name="Zhang X.Y."/>
            <person name="Comes H.P."/>
            <person name="Liu X.H."/>
            <person name="Li Y.G."/>
            <person name="Kettle C.J."/>
            <person name="Jalonen R."/>
            <person name="Gaisberger H."/>
            <person name="Ma Y.Z."/>
            <person name="Qiu Y.X."/>
        </authorList>
    </citation>
    <scope>NUCLEOTIDE SEQUENCE [LARGE SCALE GENOMIC DNA]</scope>
    <source>
        <strain evidence="1">Hangzhou</strain>
    </source>
</reference>
<evidence type="ECO:0000313" key="1">
    <source>
        <dbReference type="EMBL" id="KAK9271335.1"/>
    </source>
</evidence>
<dbReference type="EMBL" id="JBBPBK010000014">
    <property type="protein sequence ID" value="KAK9271335.1"/>
    <property type="molecule type" value="Genomic_DNA"/>
</dbReference>
<accession>A0AAP0R6U1</accession>